<sequence length="171" mass="18771">MSPNLPKTVDLVNQSQDKPADAVFDAVHNVMHLYRSMQLRGLRDTQCNAAHELTHMEYKVLGFFARHQGASQRELVAHSGRDKAQLARLIKGLRDRHLLDAQVDESDRRSTRLRLSPLGHQVIDSLQGMGAQVSNLAVQGMSAAECTQLLALLMRIKGNLEAEAGAAPAAD</sequence>
<evidence type="ECO:0000313" key="5">
    <source>
        <dbReference type="EMBL" id="OFA03936.1"/>
    </source>
</evidence>
<dbReference type="PANTHER" id="PTHR33164:SF64">
    <property type="entry name" value="TRANSCRIPTIONAL REGULATOR SLYA"/>
    <property type="match status" value="1"/>
</dbReference>
<keyword evidence="2" id="KW-0238">DNA-binding</keyword>
<evidence type="ECO:0000256" key="2">
    <source>
        <dbReference type="ARBA" id="ARBA00023125"/>
    </source>
</evidence>
<dbReference type="InterPro" id="IPR036390">
    <property type="entry name" value="WH_DNA-bd_sf"/>
</dbReference>
<evidence type="ECO:0000313" key="6">
    <source>
        <dbReference type="Proteomes" id="UP000175989"/>
    </source>
</evidence>
<reference evidence="6" key="1">
    <citation type="journal article" date="2016" name="Front. Microbiol.">
        <title>Molecular Keys to the Janthinobacterium and Duganella spp. Interaction with the Plant Pathogen Fusarium graminearum.</title>
        <authorList>
            <person name="Haack F.S."/>
            <person name="Poehlein A."/>
            <person name="Kroger C."/>
            <person name="Voigt C.A."/>
            <person name="Piepenbring M."/>
            <person name="Bode H.B."/>
            <person name="Daniel R."/>
            <person name="Schafer W."/>
            <person name="Streit W.R."/>
        </authorList>
    </citation>
    <scope>NUCLEOTIDE SEQUENCE [LARGE SCALE GENOMIC DNA]</scope>
    <source>
        <strain evidence="6">T54</strain>
    </source>
</reference>
<keyword evidence="1" id="KW-0805">Transcription regulation</keyword>
<comment type="caution">
    <text evidence="5">The sequence shown here is derived from an EMBL/GenBank/DDBJ whole genome shotgun (WGS) entry which is preliminary data.</text>
</comment>
<dbReference type="GO" id="GO:0003677">
    <property type="term" value="F:DNA binding"/>
    <property type="evidence" value="ECO:0007669"/>
    <property type="project" value="UniProtKB-KW"/>
</dbReference>
<dbReference type="PATRIC" id="fig|762836.4.peg.1821"/>
<dbReference type="EMBL" id="LROM01000071">
    <property type="protein sequence ID" value="OFA03936.1"/>
    <property type="molecule type" value="Genomic_DNA"/>
</dbReference>
<evidence type="ECO:0000259" key="4">
    <source>
        <dbReference type="PROSITE" id="PS50995"/>
    </source>
</evidence>
<dbReference type="InterPro" id="IPR039422">
    <property type="entry name" value="MarR/SlyA-like"/>
</dbReference>
<dbReference type="SUPFAM" id="SSF46785">
    <property type="entry name" value="Winged helix' DNA-binding domain"/>
    <property type="match status" value="1"/>
</dbReference>
<dbReference type="InterPro" id="IPR000835">
    <property type="entry name" value="HTH_MarR-typ"/>
</dbReference>
<dbReference type="InterPro" id="IPR036388">
    <property type="entry name" value="WH-like_DNA-bd_sf"/>
</dbReference>
<proteinExistence type="predicted"/>
<protein>
    <submittedName>
        <fullName evidence="5">HTH-type transcriptional repressor NicR</fullName>
    </submittedName>
</protein>
<dbReference type="SMART" id="SM00347">
    <property type="entry name" value="HTH_MARR"/>
    <property type="match status" value="1"/>
</dbReference>
<keyword evidence="3" id="KW-0804">Transcription</keyword>
<dbReference type="PROSITE" id="PS50995">
    <property type="entry name" value="HTH_MARR_2"/>
    <property type="match status" value="1"/>
</dbReference>
<gene>
    <name evidence="5" type="primary">nicR_2</name>
    <name evidence="5" type="ORF">DUPY_17510</name>
</gene>
<accession>A0A1E7WW75</accession>
<evidence type="ECO:0000256" key="1">
    <source>
        <dbReference type="ARBA" id="ARBA00023015"/>
    </source>
</evidence>
<dbReference type="Gene3D" id="1.10.10.10">
    <property type="entry name" value="Winged helix-like DNA-binding domain superfamily/Winged helix DNA-binding domain"/>
    <property type="match status" value="1"/>
</dbReference>
<feature type="domain" description="HTH marR-type" evidence="4">
    <location>
        <begin position="23"/>
        <end position="158"/>
    </location>
</feature>
<name>A0A1E7WW75_9BURK</name>
<dbReference type="Pfam" id="PF12802">
    <property type="entry name" value="MarR_2"/>
    <property type="match status" value="1"/>
</dbReference>
<dbReference type="AlphaFoldDB" id="A0A1E7WW75"/>
<keyword evidence="6" id="KW-1185">Reference proteome</keyword>
<dbReference type="PANTHER" id="PTHR33164">
    <property type="entry name" value="TRANSCRIPTIONAL REGULATOR, MARR FAMILY"/>
    <property type="match status" value="1"/>
</dbReference>
<dbReference type="GO" id="GO:0003700">
    <property type="term" value="F:DNA-binding transcription factor activity"/>
    <property type="evidence" value="ECO:0007669"/>
    <property type="project" value="InterPro"/>
</dbReference>
<dbReference type="Proteomes" id="UP000175989">
    <property type="component" value="Unassembled WGS sequence"/>
</dbReference>
<dbReference type="GO" id="GO:0006950">
    <property type="term" value="P:response to stress"/>
    <property type="evidence" value="ECO:0007669"/>
    <property type="project" value="TreeGrafter"/>
</dbReference>
<evidence type="ECO:0000256" key="3">
    <source>
        <dbReference type="ARBA" id="ARBA00023163"/>
    </source>
</evidence>
<organism evidence="5 6">
    <name type="scientific">Duganella phyllosphaerae</name>
    <dbReference type="NCBI Taxonomy" id="762836"/>
    <lineage>
        <taxon>Bacteria</taxon>
        <taxon>Pseudomonadati</taxon>
        <taxon>Pseudomonadota</taxon>
        <taxon>Betaproteobacteria</taxon>
        <taxon>Burkholderiales</taxon>
        <taxon>Oxalobacteraceae</taxon>
        <taxon>Telluria group</taxon>
        <taxon>Duganella</taxon>
    </lineage>
</organism>